<protein>
    <submittedName>
        <fullName evidence="4">CBS-domain-containing protein</fullName>
    </submittedName>
</protein>
<evidence type="ECO:0000256" key="2">
    <source>
        <dbReference type="SAM" id="MobiDB-lite"/>
    </source>
</evidence>
<dbReference type="InterPro" id="IPR002068">
    <property type="entry name" value="A-crystallin/Hsp20_dom"/>
</dbReference>
<keyword evidence="5" id="KW-1185">Reference proteome</keyword>
<reference evidence="4" key="1">
    <citation type="submission" date="2020-05" db="EMBL/GenBank/DDBJ databases">
        <title>Mycena genomes resolve the evolution of fungal bioluminescence.</title>
        <authorList>
            <person name="Tsai I.J."/>
        </authorList>
    </citation>
    <scope>NUCLEOTIDE SEQUENCE</scope>
    <source>
        <strain evidence="4">CCC161011</strain>
    </source>
</reference>
<feature type="compositionally biased region" description="Polar residues" evidence="2">
    <location>
        <begin position="377"/>
        <end position="390"/>
    </location>
</feature>
<dbReference type="InterPro" id="IPR008978">
    <property type="entry name" value="HSP20-like_chaperone"/>
</dbReference>
<feature type="compositionally biased region" description="Basic and acidic residues" evidence="2">
    <location>
        <begin position="400"/>
        <end position="418"/>
    </location>
</feature>
<evidence type="ECO:0000259" key="3">
    <source>
        <dbReference type="PROSITE" id="PS01031"/>
    </source>
</evidence>
<dbReference type="CDD" id="cd06464">
    <property type="entry name" value="ACD_sHsps-like"/>
    <property type="match status" value="1"/>
</dbReference>
<feature type="compositionally biased region" description="Low complexity" evidence="2">
    <location>
        <begin position="10"/>
        <end position="21"/>
    </location>
</feature>
<evidence type="ECO:0000313" key="4">
    <source>
        <dbReference type="EMBL" id="KAF7357729.1"/>
    </source>
</evidence>
<comment type="similarity">
    <text evidence="1">Belongs to the small heat shock protein (HSP20) family.</text>
</comment>
<dbReference type="SUPFAM" id="SSF49764">
    <property type="entry name" value="HSP20-like chaperones"/>
    <property type="match status" value="1"/>
</dbReference>
<comment type="caution">
    <text evidence="4">The sequence shown here is derived from an EMBL/GenBank/DDBJ whole genome shotgun (WGS) entry which is preliminary data.</text>
</comment>
<feature type="compositionally biased region" description="Gly residues" evidence="2">
    <location>
        <begin position="337"/>
        <end position="354"/>
    </location>
</feature>
<dbReference type="EMBL" id="JACAZI010000006">
    <property type="protein sequence ID" value="KAF7357729.1"/>
    <property type="molecule type" value="Genomic_DNA"/>
</dbReference>
<feature type="domain" description="SHSP" evidence="3">
    <location>
        <begin position="448"/>
        <end position="557"/>
    </location>
</feature>
<feature type="compositionally biased region" description="Basic residues" evidence="2">
    <location>
        <begin position="22"/>
        <end position="31"/>
    </location>
</feature>
<proteinExistence type="inferred from homology"/>
<organism evidence="4 5">
    <name type="scientific">Mycena venus</name>
    <dbReference type="NCBI Taxonomy" id="2733690"/>
    <lineage>
        <taxon>Eukaryota</taxon>
        <taxon>Fungi</taxon>
        <taxon>Dikarya</taxon>
        <taxon>Basidiomycota</taxon>
        <taxon>Agaricomycotina</taxon>
        <taxon>Agaricomycetes</taxon>
        <taxon>Agaricomycetidae</taxon>
        <taxon>Agaricales</taxon>
        <taxon>Marasmiineae</taxon>
        <taxon>Mycenaceae</taxon>
        <taxon>Mycena</taxon>
    </lineage>
</organism>
<name>A0A8H7D0S1_9AGAR</name>
<feature type="compositionally biased region" description="Low complexity" evidence="2">
    <location>
        <begin position="90"/>
        <end position="101"/>
    </location>
</feature>
<dbReference type="AlphaFoldDB" id="A0A8H7D0S1"/>
<dbReference type="OrthoDB" id="1431247at2759"/>
<feature type="compositionally biased region" description="Low complexity" evidence="2">
    <location>
        <begin position="229"/>
        <end position="263"/>
    </location>
</feature>
<feature type="region of interest" description="Disordered" evidence="2">
    <location>
        <begin position="1"/>
        <end position="451"/>
    </location>
</feature>
<gene>
    <name evidence="4" type="ORF">MVEN_00818800</name>
</gene>
<feature type="compositionally biased region" description="Low complexity" evidence="2">
    <location>
        <begin position="271"/>
        <end position="281"/>
    </location>
</feature>
<feature type="compositionally biased region" description="Basic and acidic residues" evidence="2">
    <location>
        <begin position="324"/>
        <end position="335"/>
    </location>
</feature>
<dbReference type="PROSITE" id="PS01031">
    <property type="entry name" value="SHSP"/>
    <property type="match status" value="1"/>
</dbReference>
<accession>A0A8H7D0S1</accession>
<feature type="compositionally biased region" description="Basic and acidic residues" evidence="2">
    <location>
        <begin position="34"/>
        <end position="63"/>
    </location>
</feature>
<feature type="compositionally biased region" description="Polar residues" evidence="2">
    <location>
        <begin position="419"/>
        <end position="435"/>
    </location>
</feature>
<dbReference type="Gene3D" id="2.60.40.790">
    <property type="match status" value="1"/>
</dbReference>
<evidence type="ECO:0000256" key="1">
    <source>
        <dbReference type="PROSITE-ProRule" id="PRU00285"/>
    </source>
</evidence>
<sequence>MEPASKLLSTNTNNIMNPTTTHSHHPKRNLLTRKSTEQHDTTMPTKDESSNKDRKGTIKRPDPPPRNSSFSKRHASFNSPREVPLPSTPGPTQTQQQQQSGMGPVFDSADDAEWELIAPGTSKLHKDKKASKAAPPVPPPAPVADGPTSPPSKQKSQGQDKDGGASTSNPPPASPVDRTSTASLPLPKQIPFSALPKARKPNLPSPVLERTASEVQPQGQHQLRPPMSPKAGSSGSSSQMSNQSESSSSGSLPSAPASKSPSRSPSPSPVPASQQQQRPTTAPTPSPRPSNNALRDPAAPHLHSAVAPHHLALRLRRVVPPPAHDVHPRAADAARRPGGGDGDAGARGVAGGAGGPPPPEPPVILDLPTPDGVLPPQVQQARSSRPNSNSGLLDGAGVDGKVDGRVDGQGHAPRRDQSDTSPNTSNTRVARNRASTGGGQSQRASYEPFLSHAPPPVDSWIEVETTQGEYRLIVRLPGFKRDGITLATKKRRILHVVADSWEEGGGHFERRISFGYDADLAQVRAEFDGELLRVIIPRRIPPAMAMMGGDKQTYSSRRYHPSIPPNQLLHIAFARAPGHPRHTWAVTTSRGRYARPISLLVEPRTQGWATSERMSGVL</sequence>
<evidence type="ECO:0000313" key="5">
    <source>
        <dbReference type="Proteomes" id="UP000620124"/>
    </source>
</evidence>
<dbReference type="Proteomes" id="UP000620124">
    <property type="component" value="Unassembled WGS sequence"/>
</dbReference>